<dbReference type="Gene3D" id="2.60.40.10">
    <property type="entry name" value="Immunoglobulins"/>
    <property type="match status" value="8"/>
</dbReference>
<sequence>MKRLIASLSLLMLLCMGQTAHSQDFSNKGKEFWIAYSYHVGMSGGGNPTMTLYLTSDVTTTYNVEIYGVGTLASGSIVAGAVVNVNVPISYAINGEGSFSQKAVHVTSASPIVVYAYITRSAASAATLCLPVAVLGKEYVASSFTQVSNEANSNSFVTVVGVEDNTTVEIRPSANTKNGWLAGQTYQVTLNKGQVYQILGFANASQSSAQTFLGNDLSGTWVRSVSTGTAGCKRIAVFSGSGKIRLPNGNCANSSDNLYQQLYPTGTWGKKYLSVPSNNNNYNYYRVYRKDPSTQLRVNGVLVPSSSFINDYYELPGSNNTPNLFEADQPISVAQYFTTQGCGGNSASVPNDPDMIMLNPVEQNINKVTLVSSNLAAAETPQYPHQHHIHVIMKNTGTGISSFLFDGTPVDPASWIVHPRDPSYSYVYLKDRGATTGVRQGFHTLSSDSGFLALAYGYAAAESYGYSAGANVKDLYQFASIHNDYATVNFPATCRNTPFRFSMTFPYQPTQITWEFNGLFTNVVINNPVPDSTYQVGGKTVYRYTLPNTYSAPTVGNYPIRILATGATADGCGGEQEISYDLQVLERPLANFTFTSSGCVTDPVQFTDASNGQGRPFSQFNWFFGNTGNTSSVQNPTYTFPGAGNYQVKHLVITDIGCVSDTATQAVSLSQPPVANFGISEPYCVGKSLRFTDTSIANGGTLSNWQWNFGDGTPVVNAPTGAAQTHTYATAGTFTISLQVSGSGGCKSLVFSRTIVIGNNPLAGFSFGSACLPTGAVTFTNSSTIAGGGALTYQWNFGPAGANSTATSPTYNYGAAGPFNASLVALAADGCTDTARQVVNTIFARPTSAFTLQAAPVAGKYCRNASITMTSNAGAPGSTVSEYHWDFGDGNSSTQQAPVKSYATPGTFVVKHWIKSALGCESDTTEQTITIVTLPRASFTVGAHRCAGDPIDLISNSDAVAPGSSISAFSWTANTVPLNGPQAAQMALTPAAAVDQTVLLTVQTEAGCTDDTTILISVHPKPVPDFNLPNVCLPAGAATFTNATTITDGSITTVTYQWSFGDGGLATTANPSHNFSSTGPFAISLTATSANGCAAVAVKQLTTVFAQPQAQFTASSSDACLGTAFTFTDASTAPASGVAQWNWDFGDGNTSSVQNPAHTFANPGTFQVTLTVTSAAGCVSATTPLTVTVNRLPTAQFTIGTPMCATRDITFTDASAANSGTLQSWTWDFGDGSSTVNGPGPQRHTYVATGNYGVRLTVTNDKGCIASIVDTVRVHPLPLAGFVIPENCLSDPFSEFTDTSRVAAPDAISAWNWNFGDAGSTPANNVSNQQHPRHRFSTVGPFSVSLTATTNNGCTDAITQQVIIAGTSPVPVLKVLQGNVCSNDSVRIKDSSWVDIGRILRIDIWWDASDPSSVQTVLNPTAATIYSHKYPELLNPATRTMNIKLVAYSGTTCAVDAAQPLTLLAVPEVRFAPVTGVCENVPAFTITEATWGNQTTVPGTAVFSGSGVSAAGLFTPTTAGIGLHPINFTVTGNNGCVNDTSMSIAVYGVPTVSAGPDKFILESGVDTLEGSGTGNSLQFVWTPARWLSDDSTARPAVRPLGDETYTLTVTSADGCTNSDQVVVKMLKMPTIPNVFTPNGDGVNDRWVIQYLESYPGATVDIFNRYGQPVFHSVNYATAWDGTLKGQPLPTGTYYYIINPKNGRPQMAGFVDLIR</sequence>
<evidence type="ECO:0000259" key="2">
    <source>
        <dbReference type="PROSITE" id="PS50093"/>
    </source>
</evidence>
<evidence type="ECO:0000313" key="3">
    <source>
        <dbReference type="EMBL" id="TCZ65290.1"/>
    </source>
</evidence>
<dbReference type="NCBIfam" id="TIGR04131">
    <property type="entry name" value="Bac_Flav_CTERM"/>
    <property type="match status" value="1"/>
</dbReference>
<gene>
    <name evidence="3" type="ORF">E0486_17505</name>
</gene>
<dbReference type="InterPro" id="IPR000601">
    <property type="entry name" value="PKD_dom"/>
</dbReference>
<dbReference type="SUPFAM" id="SSF49299">
    <property type="entry name" value="PKD domain"/>
    <property type="match status" value="8"/>
</dbReference>
<keyword evidence="1" id="KW-0732">Signal</keyword>
<evidence type="ECO:0000313" key="4">
    <source>
        <dbReference type="Proteomes" id="UP000295164"/>
    </source>
</evidence>
<keyword evidence="4" id="KW-1185">Reference proteome</keyword>
<feature type="signal peptide" evidence="1">
    <location>
        <begin position="1"/>
        <end position="22"/>
    </location>
</feature>
<dbReference type="InterPro" id="IPR035234">
    <property type="entry name" value="IgGFc-bd_N"/>
</dbReference>
<dbReference type="InterPro" id="IPR022409">
    <property type="entry name" value="PKD/Chitinase_dom"/>
</dbReference>
<dbReference type="Pfam" id="PF13585">
    <property type="entry name" value="CHU_C"/>
    <property type="match status" value="1"/>
</dbReference>
<accession>A0A4R4DWR3</accession>
<dbReference type="PANTHER" id="PTHR46534:SF1">
    <property type="entry name" value="IGGFC-BINDING PROTEIN N-TERMINAL DOMAIN-CONTAINING PROTEIN"/>
    <property type="match status" value="1"/>
</dbReference>
<feature type="domain" description="PKD" evidence="2">
    <location>
        <begin position="1054"/>
        <end position="1092"/>
    </location>
</feature>
<dbReference type="Proteomes" id="UP000295164">
    <property type="component" value="Unassembled WGS sequence"/>
</dbReference>
<feature type="domain" description="PKD" evidence="2">
    <location>
        <begin position="587"/>
        <end position="674"/>
    </location>
</feature>
<evidence type="ECO:0000256" key="1">
    <source>
        <dbReference type="SAM" id="SignalP"/>
    </source>
</evidence>
<organism evidence="3 4">
    <name type="scientific">Flaviaesturariibacter aridisoli</name>
    <dbReference type="NCBI Taxonomy" id="2545761"/>
    <lineage>
        <taxon>Bacteria</taxon>
        <taxon>Pseudomonadati</taxon>
        <taxon>Bacteroidota</taxon>
        <taxon>Chitinophagia</taxon>
        <taxon>Chitinophagales</taxon>
        <taxon>Chitinophagaceae</taxon>
        <taxon>Flaviaestuariibacter</taxon>
    </lineage>
</organism>
<dbReference type="RefSeq" id="WP_131854194.1">
    <property type="nucleotide sequence ID" value="NZ_SKFH01000050.1"/>
</dbReference>
<feature type="domain" description="PKD" evidence="2">
    <location>
        <begin position="1305"/>
        <end position="1364"/>
    </location>
</feature>
<feature type="domain" description="PKD" evidence="2">
    <location>
        <begin position="1192"/>
        <end position="1274"/>
    </location>
</feature>
<dbReference type="PROSITE" id="PS50093">
    <property type="entry name" value="PKD"/>
    <property type="match status" value="8"/>
</dbReference>
<feature type="domain" description="PKD" evidence="2">
    <location>
        <begin position="788"/>
        <end position="825"/>
    </location>
</feature>
<dbReference type="InterPro" id="IPR035986">
    <property type="entry name" value="PKD_dom_sf"/>
</dbReference>
<dbReference type="InterPro" id="IPR026341">
    <property type="entry name" value="T9SS_type_B"/>
</dbReference>
<feature type="domain" description="PKD" evidence="2">
    <location>
        <begin position="672"/>
        <end position="745"/>
    </location>
</feature>
<reference evidence="3 4" key="1">
    <citation type="submission" date="2019-03" db="EMBL/GenBank/DDBJ databases">
        <authorList>
            <person name="Kim M.K.M."/>
        </authorList>
    </citation>
    <scope>NUCLEOTIDE SEQUENCE [LARGE SCALE GENOMIC DNA]</scope>
    <source>
        <strain evidence="3 4">17J68-15</strain>
    </source>
</reference>
<name>A0A4R4DWR3_9BACT</name>
<dbReference type="SMART" id="SM00089">
    <property type="entry name" value="PKD"/>
    <property type="match status" value="8"/>
</dbReference>
<dbReference type="Pfam" id="PF18911">
    <property type="entry name" value="PKD_4"/>
    <property type="match status" value="7"/>
</dbReference>
<dbReference type="InterPro" id="IPR013783">
    <property type="entry name" value="Ig-like_fold"/>
</dbReference>
<proteinExistence type="predicted"/>
<protein>
    <submittedName>
        <fullName evidence="3">PKD domain-containing protein</fullName>
    </submittedName>
</protein>
<feature type="domain" description="PKD" evidence="2">
    <location>
        <begin position="852"/>
        <end position="911"/>
    </location>
</feature>
<feature type="chain" id="PRO_5020764653" evidence="1">
    <location>
        <begin position="23"/>
        <end position="1714"/>
    </location>
</feature>
<dbReference type="OrthoDB" id="7794186at2"/>
<dbReference type="EMBL" id="SKFH01000050">
    <property type="protein sequence ID" value="TCZ65290.1"/>
    <property type="molecule type" value="Genomic_DNA"/>
</dbReference>
<dbReference type="Pfam" id="PF17517">
    <property type="entry name" value="IgGFc_binding"/>
    <property type="match status" value="1"/>
</dbReference>
<dbReference type="PANTHER" id="PTHR46534">
    <property type="entry name" value="IGGFC_BINDING DOMAIN-CONTAINING PROTEIN"/>
    <property type="match status" value="1"/>
</dbReference>
<dbReference type="CDD" id="cd00146">
    <property type="entry name" value="PKD"/>
    <property type="match status" value="7"/>
</dbReference>
<comment type="caution">
    <text evidence="3">The sequence shown here is derived from an EMBL/GenBank/DDBJ whole genome shotgun (WGS) entry which is preliminary data.</text>
</comment>
<feature type="domain" description="PKD" evidence="2">
    <location>
        <begin position="1108"/>
        <end position="1189"/>
    </location>
</feature>